<comment type="caution">
    <text evidence="8">The sequence shown here is derived from an EMBL/GenBank/DDBJ whole genome shotgun (WGS) entry which is preliminary data.</text>
</comment>
<dbReference type="InterPro" id="IPR034061">
    <property type="entry name" value="Peptidases_S8_Autotransporter"/>
</dbReference>
<dbReference type="PANTHER" id="PTHR42884:SF14">
    <property type="entry name" value="NEUROENDOCRINE CONVERTASE 1"/>
    <property type="match status" value="1"/>
</dbReference>
<keyword evidence="3 5" id="KW-0378">Hydrolase</keyword>
<dbReference type="Pfam" id="PF12951">
    <property type="entry name" value="PATR"/>
    <property type="match status" value="1"/>
</dbReference>
<dbReference type="PANTHER" id="PTHR42884">
    <property type="entry name" value="PROPROTEIN CONVERTASE SUBTILISIN/KEXIN-RELATED"/>
    <property type="match status" value="1"/>
</dbReference>
<feature type="domain" description="Autotransporter" evidence="7">
    <location>
        <begin position="801"/>
        <end position="1075"/>
    </location>
</feature>
<feature type="active site" description="Charge relay system" evidence="5">
    <location>
        <position position="71"/>
    </location>
</feature>
<dbReference type="PRINTS" id="PR00723">
    <property type="entry name" value="SUBTILISIN"/>
</dbReference>
<dbReference type="Pfam" id="PF00082">
    <property type="entry name" value="Peptidase_S8"/>
    <property type="match status" value="1"/>
</dbReference>
<dbReference type="InterPro" id="IPR013425">
    <property type="entry name" value="Autotrns_rpt"/>
</dbReference>
<evidence type="ECO:0000259" key="7">
    <source>
        <dbReference type="PROSITE" id="PS51208"/>
    </source>
</evidence>
<dbReference type="SUPFAM" id="SSF103515">
    <property type="entry name" value="Autotransporter"/>
    <property type="match status" value="1"/>
</dbReference>
<keyword evidence="4 5" id="KW-0720">Serine protease</keyword>
<dbReference type="CDD" id="cd04848">
    <property type="entry name" value="Peptidases_S8_Autotransporter_serine_protease_like"/>
    <property type="match status" value="1"/>
</dbReference>
<dbReference type="NCBIfam" id="TIGR02601">
    <property type="entry name" value="autotrns_rpt"/>
    <property type="match status" value="1"/>
</dbReference>
<dbReference type="InterPro" id="IPR036852">
    <property type="entry name" value="Peptidase_S8/S53_dom_sf"/>
</dbReference>
<accession>A0ABU3P2H8</accession>
<sequence>MGLKKYFRYWLRVFVCVCLLAGWGGQSAWCADAESFKTSEYNASTGLTLINAANAYALGYTGRGITLGVCDDYVQFYHSEFAGKSYLVYVGGPSQGYNWTESNHGTHVAGIMAAAKNNAGMHGLAFDADLLSGNFKETGSAYDGFNRNASVRVINNSWGVGLYIDSIGEGKNSFLTLFNNESNDYAILRQSILNYDKVLVFSAANSGHTTPGALSLLPYMYRDTAGNFINVIALNSGAFTANAASAGTNAMAVFSDLSKYVEENSVSAPGWSINSANAANGGYVLMSGTSMAAPYVTATAGLVQQAFPYMTGRQIVDTVLSTANSSFTLPKFTLTLQEDYADPKVINQATKAVTKTNLFYFGAKPATAAEIEDDLRAYYSANSAHLVSMYGFATVDQFLAVTLNVYGNTPREMVFGQGLLDAGKAVRGPALLNARRLEASSFSPATAYGINQALYKINTQGYDSVWSNNIGERRVGLLAAGSAYEDLRNIYAYYIQGDTINGFTQGQDYINEYNAKATASGLNDLPVGLYKEGAGTLALTGANTYQGSSVAAGGVLQIDGLVAGDAYSVADGTIAGAGTITGNLHNLSAVRAGSYGAPGTLRVGGNLVSSGKFAVAVANNVAGKIAVTGTANVEGSGFKAVSGSVYRPDGVYTVLTAGGGISGSFVSSAFTGMLSASGSHDGATASMSLTRENNVVSPSQRQQGTYSQMSAMYDALAGTAAQRQMDALFSLDAAAAGTTLAEIYGGAQLNQAAMIQRSTMMGGALSARLSQAKQSYNVAVEIPIPGFTESDLTVKTVIPLQLDAQNSWWMKLSRNGGTLNAYAEIPEMKSQSFGMTVGRDWKSAPHWRTGWLFAYEKSDVTSSTARSKIYDYRVGVYGGYSKDAFDLQTFFAYGQQNNAATRYLQHLGLTADSRYNSNTLSLGIEAKYNLQHGKDTAWQLSPYSGLEVTRYSQNSYGESGAGVYNQEADALTNTYSAGEIGLELKRSLAKGYYTFNVGYKKIFGGYNPEMTVAYSGNPGEKLKIGGSRQDREFLTWGLEAEGRMGPVWTISGRVGGEMGSHSRYWNASVMVRRVW</sequence>
<dbReference type="InterPro" id="IPR036709">
    <property type="entry name" value="Autotransporte_beta_dom_sf"/>
</dbReference>
<dbReference type="Proteomes" id="UP001254848">
    <property type="component" value="Unassembled WGS sequence"/>
</dbReference>
<dbReference type="PROSITE" id="PS51892">
    <property type="entry name" value="SUBTILASE"/>
    <property type="match status" value="1"/>
</dbReference>
<dbReference type="PROSITE" id="PS51208">
    <property type="entry name" value="AUTOTRANSPORTER"/>
    <property type="match status" value="1"/>
</dbReference>
<evidence type="ECO:0000256" key="3">
    <source>
        <dbReference type="ARBA" id="ARBA00022801"/>
    </source>
</evidence>
<comment type="similarity">
    <text evidence="5">Belongs to the peptidase S8 family.</text>
</comment>
<evidence type="ECO:0000256" key="1">
    <source>
        <dbReference type="ARBA" id="ARBA00022670"/>
    </source>
</evidence>
<reference evidence="8 9" key="1">
    <citation type="submission" date="2023-07" db="EMBL/GenBank/DDBJ databases">
        <title>The novel representative of Negativicutes class, Anaeroselena agilis gen. nov. sp. nov.</title>
        <authorList>
            <person name="Prokofeva M.I."/>
            <person name="Elcheninov A.G."/>
            <person name="Klyukina A."/>
            <person name="Kublanov I.V."/>
            <person name="Frolov E.N."/>
            <person name="Podosokorskaya O.A."/>
        </authorList>
    </citation>
    <scope>NUCLEOTIDE SEQUENCE [LARGE SCALE GENOMIC DNA]</scope>
    <source>
        <strain evidence="8 9">4137-cl</strain>
    </source>
</reference>
<dbReference type="PROSITE" id="PS00138">
    <property type="entry name" value="SUBTILASE_SER"/>
    <property type="match status" value="1"/>
</dbReference>
<proteinExistence type="inferred from homology"/>
<feature type="active site" description="Charge relay system" evidence="5">
    <location>
        <position position="104"/>
    </location>
</feature>
<feature type="active site" description="Charge relay system" evidence="5">
    <location>
        <position position="290"/>
    </location>
</feature>
<dbReference type="InterPro" id="IPR023828">
    <property type="entry name" value="Peptidase_S8_Ser-AS"/>
</dbReference>
<gene>
    <name evidence="8" type="ORF">Q4T40_16470</name>
</gene>
<name>A0ABU3P2H8_9FIRM</name>
<feature type="chain" id="PRO_5045963236" evidence="6">
    <location>
        <begin position="31"/>
        <end position="1075"/>
    </location>
</feature>
<dbReference type="RefSeq" id="WP_413781308.1">
    <property type="nucleotide sequence ID" value="NZ_JAUOZS010000001.1"/>
</dbReference>
<dbReference type="SUPFAM" id="SSF52743">
    <property type="entry name" value="Subtilisin-like"/>
    <property type="match status" value="1"/>
</dbReference>
<dbReference type="InterPro" id="IPR000209">
    <property type="entry name" value="Peptidase_S8/S53_dom"/>
</dbReference>
<dbReference type="PROSITE" id="PS00137">
    <property type="entry name" value="SUBTILASE_HIS"/>
    <property type="match status" value="1"/>
</dbReference>
<evidence type="ECO:0000256" key="4">
    <source>
        <dbReference type="ARBA" id="ARBA00022825"/>
    </source>
</evidence>
<dbReference type="EMBL" id="JAUOZS010000001">
    <property type="protein sequence ID" value="MDT8902837.1"/>
    <property type="molecule type" value="Genomic_DNA"/>
</dbReference>
<dbReference type="SUPFAM" id="SSF51126">
    <property type="entry name" value="Pectin lyase-like"/>
    <property type="match status" value="1"/>
</dbReference>
<evidence type="ECO:0000313" key="8">
    <source>
        <dbReference type="EMBL" id="MDT8902837.1"/>
    </source>
</evidence>
<dbReference type="Gene3D" id="3.40.50.200">
    <property type="entry name" value="Peptidase S8/S53 domain"/>
    <property type="match status" value="1"/>
</dbReference>
<keyword evidence="1 5" id="KW-0645">Protease</keyword>
<evidence type="ECO:0000256" key="6">
    <source>
        <dbReference type="SAM" id="SignalP"/>
    </source>
</evidence>
<evidence type="ECO:0000313" key="9">
    <source>
        <dbReference type="Proteomes" id="UP001254848"/>
    </source>
</evidence>
<dbReference type="InterPro" id="IPR015500">
    <property type="entry name" value="Peptidase_S8_subtilisin-rel"/>
</dbReference>
<keyword evidence="2 6" id="KW-0732">Signal</keyword>
<keyword evidence="9" id="KW-1185">Reference proteome</keyword>
<feature type="signal peptide" evidence="6">
    <location>
        <begin position="1"/>
        <end position="30"/>
    </location>
</feature>
<evidence type="ECO:0000256" key="5">
    <source>
        <dbReference type="PROSITE-ProRule" id="PRU01240"/>
    </source>
</evidence>
<dbReference type="Gene3D" id="2.40.128.130">
    <property type="entry name" value="Autotransporter beta-domain"/>
    <property type="match status" value="1"/>
</dbReference>
<dbReference type="InterPro" id="IPR011050">
    <property type="entry name" value="Pectin_lyase_fold/virulence"/>
</dbReference>
<protein>
    <submittedName>
        <fullName evidence="8">S8 family serine peptidase</fullName>
    </submittedName>
</protein>
<dbReference type="InterPro" id="IPR005546">
    <property type="entry name" value="Autotransporte_beta"/>
</dbReference>
<dbReference type="Pfam" id="PF03797">
    <property type="entry name" value="Autotransporter"/>
    <property type="match status" value="1"/>
</dbReference>
<evidence type="ECO:0000256" key="2">
    <source>
        <dbReference type="ARBA" id="ARBA00022729"/>
    </source>
</evidence>
<dbReference type="InterPro" id="IPR022398">
    <property type="entry name" value="Peptidase_S8_His-AS"/>
</dbReference>
<dbReference type="SMART" id="SM00869">
    <property type="entry name" value="Autotransporter"/>
    <property type="match status" value="1"/>
</dbReference>
<organism evidence="8 9">
    <name type="scientific">Anaeroselena agilis</name>
    <dbReference type="NCBI Taxonomy" id="3063788"/>
    <lineage>
        <taxon>Bacteria</taxon>
        <taxon>Bacillati</taxon>
        <taxon>Bacillota</taxon>
        <taxon>Negativicutes</taxon>
        <taxon>Acetonemataceae</taxon>
        <taxon>Anaeroselena</taxon>
    </lineage>
</organism>